<dbReference type="EMBL" id="CP004353">
    <property type="protein sequence ID" value="AHI22405.1"/>
    <property type="molecule type" value="Genomic_DNA"/>
</dbReference>
<dbReference type="HOGENOM" id="CLU_095244_0_1_11"/>
<accession>W5Y0L3</accession>
<evidence type="ECO:0000313" key="3">
    <source>
        <dbReference type="Proteomes" id="UP000019222"/>
    </source>
</evidence>
<reference evidence="2 3" key="1">
    <citation type="submission" date="2013-02" db="EMBL/GenBank/DDBJ databases">
        <title>The complete genome sequence of Corynebacterium vitaeruminis DSM 20294.</title>
        <authorList>
            <person name="Ruckert C."/>
            <person name="Albersmeier A."/>
            <person name="Kalinowski J."/>
        </authorList>
    </citation>
    <scope>NUCLEOTIDE SEQUENCE [LARGE SCALE GENOMIC DNA]</scope>
    <source>
        <strain evidence="3">ATCC 10234</strain>
    </source>
</reference>
<gene>
    <name evidence="2" type="ORF">B843_05080</name>
</gene>
<keyword evidence="3" id="KW-1185">Reference proteome</keyword>
<organism evidence="2 3">
    <name type="scientific">Corynebacterium vitaeruminis DSM 20294</name>
    <dbReference type="NCBI Taxonomy" id="1224164"/>
    <lineage>
        <taxon>Bacteria</taxon>
        <taxon>Bacillati</taxon>
        <taxon>Actinomycetota</taxon>
        <taxon>Actinomycetes</taxon>
        <taxon>Mycobacteriales</taxon>
        <taxon>Corynebacteriaceae</taxon>
        <taxon>Corynebacterium</taxon>
    </lineage>
</organism>
<dbReference type="AlphaFoldDB" id="W5Y0L3"/>
<dbReference type="PATRIC" id="fig|1224164.3.peg.1013"/>
<keyword evidence="1" id="KW-0812">Transmembrane</keyword>
<dbReference type="InterPro" id="IPR025339">
    <property type="entry name" value="DUF4245"/>
</dbReference>
<evidence type="ECO:0000256" key="1">
    <source>
        <dbReference type="SAM" id="Phobius"/>
    </source>
</evidence>
<dbReference type="Pfam" id="PF14030">
    <property type="entry name" value="DUF4245"/>
    <property type="match status" value="1"/>
</dbReference>
<feature type="transmembrane region" description="Helical" evidence="1">
    <location>
        <begin position="15"/>
        <end position="35"/>
    </location>
</feature>
<proteinExistence type="predicted"/>
<keyword evidence="1" id="KW-1133">Transmembrane helix</keyword>
<evidence type="ECO:0000313" key="2">
    <source>
        <dbReference type="EMBL" id="AHI22405.1"/>
    </source>
</evidence>
<sequence length="196" mass="20988">MAEEKPKIFEDGRDMFYSVAVIVIVMVALVAFTGMCSFDRGTPENAPVNKVDEKTFLEIEAQGESFPVRLPAVPDGWTANSARRSAIAGENAPTVGWVIGNDGYLQLSQTAVPLDQAIEGFDGNVRQLDHTYDLAGKQVSVYTSSEKDVRDIRAVDLGDVRLLVTGAATDDDFNALLTATMSATPLPSSVTSAPTT</sequence>
<dbReference type="KEGG" id="cvt:B843_05080"/>
<evidence type="ECO:0008006" key="4">
    <source>
        <dbReference type="Google" id="ProtNLM"/>
    </source>
</evidence>
<dbReference type="STRING" id="1224164.B843_05080"/>
<keyword evidence="1" id="KW-0472">Membrane</keyword>
<name>W5Y0L3_9CORY</name>
<protein>
    <recommendedName>
        <fullName evidence="4">Secreted protein</fullName>
    </recommendedName>
</protein>
<dbReference type="Proteomes" id="UP000019222">
    <property type="component" value="Chromosome"/>
</dbReference>
<dbReference type="eggNOG" id="ENOG50330AZ">
    <property type="taxonomic scope" value="Bacteria"/>
</dbReference>
<dbReference type="RefSeq" id="WP_025252440.1">
    <property type="nucleotide sequence ID" value="NZ_CP004353.1"/>
</dbReference>